<evidence type="ECO:0000256" key="4">
    <source>
        <dbReference type="ARBA" id="ARBA00021096"/>
    </source>
</evidence>
<evidence type="ECO:0000256" key="5">
    <source>
        <dbReference type="ARBA" id="ARBA00022448"/>
    </source>
</evidence>
<comment type="similarity">
    <text evidence="17">Belongs to the complex I subunit 5 family.</text>
</comment>
<dbReference type="GeneID" id="26891080"/>
<protein>
    <recommendedName>
        <fullName evidence="4 17">NADH-ubiquinone oxidoreductase chain 5</fullName>
        <ecNumber evidence="3 17">7.1.1.2</ecNumber>
    </recommendedName>
</protein>
<feature type="transmembrane region" description="Helical" evidence="17">
    <location>
        <begin position="335"/>
        <end position="360"/>
    </location>
</feature>
<keyword evidence="12 17" id="KW-0520">NAD</keyword>
<dbReference type="PRINTS" id="PR01434">
    <property type="entry name" value="NADHDHGNASE5"/>
</dbReference>
<keyword evidence="9" id="KW-1278">Translocase</keyword>
<keyword evidence="14 17" id="KW-0496">Mitochondrion</keyword>
<sequence length="586" mass="64668">MYSKGKVSVGLVSEVVLLFMACVVFFLGSIFVVNGLKVVIEWEVLTLNSCVVEMSFILDWMSLFFLSLVSFISSMVLKYSGGYMAGEKNKDRFFYLVLGFVSSMFLLIISPNLISILLGWDGLGLISYALVIFYQNEKSGNAGMLTALSNRIGDVAILVCIVLMVDLGGWNFVFVCKESMESYSSLWLLIVIAGMTKSAQIPFSAWLPAAMAAPTPVSALVHSSTLVTAGVYLLIRFNGLLEGTENMKYLLFFSSATMIMSGMAANFETDLKKIIALSTLSQLSVMMFTLSVGFPILSFFHLLTHALFKALLFMCAGSMIHNMSDYQDIRKMGNLSSFLPMSVGCMNLANLALCGMPFLAGFYSKDLILETSFSSSLEEVSFFLLIVATLLTVMYSVRLSYFSMVSYFNSSPESSVNDEMSEMTSPMIVLGVSAVFGGCLLSWMIFPSPEMICLSVEMKMLAFMLIFFGVILSIILNSWEQNLSGNKKSYGVNSAVVSYPFAEFSSSMWSLGFFFTFFVSSKSLPLSDLIYKSLDKGWLEYYGGYGLDSVIKSGLSVSEIMQVSYMKVHLLTFLMIVSGFIVLSLI</sequence>
<feature type="transmembrane region" description="Helical" evidence="17">
    <location>
        <begin position="12"/>
        <end position="40"/>
    </location>
</feature>
<evidence type="ECO:0000259" key="19">
    <source>
        <dbReference type="Pfam" id="PF00662"/>
    </source>
</evidence>
<gene>
    <name evidence="21" type="primary">ND5</name>
</gene>
<geneLocation type="mitochondrion" evidence="21"/>
<evidence type="ECO:0000256" key="11">
    <source>
        <dbReference type="ARBA" id="ARBA00022989"/>
    </source>
</evidence>
<feature type="transmembrane region" description="Helical" evidence="17">
    <location>
        <begin position="249"/>
        <end position="267"/>
    </location>
</feature>
<feature type="transmembrane region" description="Helical" evidence="17">
    <location>
        <begin position="60"/>
        <end position="81"/>
    </location>
</feature>
<dbReference type="PANTHER" id="PTHR42829">
    <property type="entry name" value="NADH-UBIQUINONE OXIDOREDUCTASE CHAIN 5"/>
    <property type="match status" value="1"/>
</dbReference>
<keyword evidence="13 17" id="KW-0830">Ubiquinone</keyword>
<dbReference type="GO" id="GO:0015990">
    <property type="term" value="P:electron transport coupled proton transport"/>
    <property type="evidence" value="ECO:0007669"/>
    <property type="project" value="TreeGrafter"/>
</dbReference>
<evidence type="ECO:0000313" key="21">
    <source>
        <dbReference type="EMBL" id="AMA20513.1"/>
    </source>
</evidence>
<dbReference type="RefSeq" id="YP_009232201.1">
    <property type="nucleotide sequence ID" value="NC_029372.1"/>
</dbReference>
<evidence type="ECO:0000256" key="3">
    <source>
        <dbReference type="ARBA" id="ARBA00012944"/>
    </source>
</evidence>
<name>A0A109PMB9_9EUCA</name>
<feature type="transmembrane region" description="Helical" evidence="17">
    <location>
        <begin position="219"/>
        <end position="237"/>
    </location>
</feature>
<evidence type="ECO:0000256" key="8">
    <source>
        <dbReference type="ARBA" id="ARBA00022792"/>
    </source>
</evidence>
<dbReference type="Pfam" id="PF00361">
    <property type="entry name" value="Proton_antipo_M"/>
    <property type="match status" value="1"/>
</dbReference>
<evidence type="ECO:0000256" key="16">
    <source>
        <dbReference type="ARBA" id="ARBA00049551"/>
    </source>
</evidence>
<evidence type="ECO:0000256" key="2">
    <source>
        <dbReference type="ARBA" id="ARBA00004448"/>
    </source>
</evidence>
<organism evidence="21">
    <name type="scientific">Rhynchocinetes durbanensis</name>
    <dbReference type="NCBI Taxonomy" id="516932"/>
    <lineage>
        <taxon>Eukaryota</taxon>
        <taxon>Metazoa</taxon>
        <taxon>Ecdysozoa</taxon>
        <taxon>Arthropoda</taxon>
        <taxon>Crustacea</taxon>
        <taxon>Multicrustacea</taxon>
        <taxon>Malacostraca</taxon>
        <taxon>Eumalacostraca</taxon>
        <taxon>Eucarida</taxon>
        <taxon>Decapoda</taxon>
        <taxon>Pleocyemata</taxon>
        <taxon>Caridea</taxon>
        <taxon>Nematocarcinoidea</taxon>
        <taxon>Rhynchocinetidae</taxon>
        <taxon>Rhynchocinetes</taxon>
    </lineage>
</organism>
<feature type="transmembrane region" description="Helical" evidence="17">
    <location>
        <begin position="186"/>
        <end position="207"/>
    </location>
</feature>
<keyword evidence="5 17" id="KW-0813">Transport</keyword>
<evidence type="ECO:0000259" key="18">
    <source>
        <dbReference type="Pfam" id="PF00361"/>
    </source>
</evidence>
<feature type="transmembrane region" description="Helical" evidence="17">
    <location>
        <begin position="155"/>
        <end position="174"/>
    </location>
</feature>
<comment type="catalytic activity">
    <reaction evidence="16 17">
        <text>a ubiquinone + NADH + 5 H(+)(in) = a ubiquinol + NAD(+) + 4 H(+)(out)</text>
        <dbReference type="Rhea" id="RHEA:29091"/>
        <dbReference type="Rhea" id="RHEA-COMP:9565"/>
        <dbReference type="Rhea" id="RHEA-COMP:9566"/>
        <dbReference type="ChEBI" id="CHEBI:15378"/>
        <dbReference type="ChEBI" id="CHEBI:16389"/>
        <dbReference type="ChEBI" id="CHEBI:17976"/>
        <dbReference type="ChEBI" id="CHEBI:57540"/>
        <dbReference type="ChEBI" id="CHEBI:57945"/>
        <dbReference type="EC" id="7.1.1.2"/>
    </reaction>
</comment>
<accession>A0A109PMB9</accession>
<evidence type="ECO:0000256" key="7">
    <source>
        <dbReference type="ARBA" id="ARBA00022692"/>
    </source>
</evidence>
<keyword evidence="11 17" id="KW-1133">Transmembrane helix</keyword>
<reference evidence="21" key="1">
    <citation type="submission" date="2015-08" db="EMBL/GenBank/DDBJ databases">
        <authorList>
            <person name="Babu N.S."/>
            <person name="Beckwith C.J."/>
            <person name="Beseler K.G."/>
            <person name="Brison A."/>
            <person name="Carone J.V."/>
            <person name="Caskin T.P."/>
            <person name="Diamond M."/>
            <person name="Durham M.E."/>
            <person name="Foxe J.M."/>
            <person name="Go M."/>
            <person name="Henderson B.A."/>
            <person name="Jones I.B."/>
            <person name="McGettigan J.A."/>
            <person name="Micheletti S.J."/>
            <person name="Nasrallah M.E."/>
            <person name="Ortiz D."/>
            <person name="Piller C.R."/>
            <person name="Privatt S.R."/>
            <person name="Schneider S.L."/>
            <person name="Sharp S."/>
            <person name="Smith T.C."/>
            <person name="Stanton J.D."/>
            <person name="Ullery H.E."/>
            <person name="Wilson R.J."/>
            <person name="Serrano M.G."/>
            <person name="Buck G."/>
            <person name="Lee V."/>
            <person name="Wang Y."/>
            <person name="Carvalho R."/>
            <person name="Voegtly L."/>
            <person name="Shi R."/>
            <person name="Duckworth R."/>
            <person name="Johnson A."/>
            <person name="Loviza R."/>
            <person name="Walstead R."/>
            <person name="Shah Z."/>
            <person name="Kiflezghi M."/>
            <person name="Wade K."/>
            <person name="Ball S.L."/>
            <person name="Bradley K.W."/>
            <person name="Asai D.J."/>
            <person name="Bowman C.A."/>
            <person name="Russell D.A."/>
            <person name="Pope W.H."/>
            <person name="Jacobs-Sera D."/>
            <person name="Hendrix R.W."/>
            <person name="Hatfull G.F."/>
        </authorList>
    </citation>
    <scope>NUCLEOTIDE SEQUENCE</scope>
    <source>
        <strain evidence="21">RD150801</strain>
    </source>
</reference>
<evidence type="ECO:0000259" key="20">
    <source>
        <dbReference type="Pfam" id="PF06455"/>
    </source>
</evidence>
<keyword evidence="15 17" id="KW-0472">Membrane</keyword>
<keyword evidence="8" id="KW-0999">Mitochondrion inner membrane</keyword>
<comment type="subcellular location">
    <subcellularLocation>
        <location evidence="2">Mitochondrion inner membrane</location>
        <topology evidence="2">Multi-pass membrane protein</topology>
    </subcellularLocation>
</comment>
<dbReference type="GO" id="GO:0003954">
    <property type="term" value="F:NADH dehydrogenase activity"/>
    <property type="evidence" value="ECO:0007669"/>
    <property type="project" value="TreeGrafter"/>
</dbReference>
<proteinExistence type="inferred from homology"/>
<feature type="domain" description="NADH-Ubiquinone oxidoreductase (complex I) chain 5 N-terminal" evidence="19">
    <location>
        <begin position="45"/>
        <end position="94"/>
    </location>
</feature>
<dbReference type="InterPro" id="IPR010934">
    <property type="entry name" value="NADH_DH_su5_C"/>
</dbReference>
<dbReference type="GO" id="GO:0008137">
    <property type="term" value="F:NADH dehydrogenase (ubiquinone) activity"/>
    <property type="evidence" value="ECO:0007669"/>
    <property type="project" value="UniProtKB-EC"/>
</dbReference>
<evidence type="ECO:0000256" key="15">
    <source>
        <dbReference type="ARBA" id="ARBA00023136"/>
    </source>
</evidence>
<keyword evidence="6" id="KW-0679">Respiratory chain</keyword>
<evidence type="ECO:0000256" key="12">
    <source>
        <dbReference type="ARBA" id="ARBA00023027"/>
    </source>
</evidence>
<evidence type="ECO:0000256" key="17">
    <source>
        <dbReference type="RuleBase" id="RU003404"/>
    </source>
</evidence>
<dbReference type="CTD" id="4540"/>
<feature type="transmembrane region" description="Helical" evidence="17">
    <location>
        <begin position="274"/>
        <end position="300"/>
    </location>
</feature>
<feature type="transmembrane region" description="Helical" evidence="17">
    <location>
        <begin position="116"/>
        <end position="134"/>
    </location>
</feature>
<feature type="transmembrane region" description="Helical" evidence="17">
    <location>
        <begin position="427"/>
        <end position="446"/>
    </location>
</feature>
<dbReference type="InterPro" id="IPR001750">
    <property type="entry name" value="ND/Mrp_TM"/>
</dbReference>
<feature type="transmembrane region" description="Helical" evidence="17">
    <location>
        <begin position="380"/>
        <end position="397"/>
    </location>
</feature>
<comment type="function">
    <text evidence="17">Core subunit of the mitochondrial membrane respiratory chain NADH dehydrogenase (Complex I) which catalyzes electron transfer from NADH through the respiratory chain, using ubiquinone as an electron acceptor. Essential for the catalytic activity and assembly of complex I.</text>
</comment>
<dbReference type="AlphaFoldDB" id="A0A109PMB9"/>
<dbReference type="InterPro" id="IPR001516">
    <property type="entry name" value="Proton_antipo_N"/>
</dbReference>
<comment type="function">
    <text evidence="1">Core subunit of the mitochondrial membrane respiratory chain NADH dehydrogenase (Complex I) that is believed to belong to the minimal assembly required for catalysis. Complex I functions in the transfer of electrons from NADH to the respiratory chain. The immediate electron acceptor for the enzyme is believed to be ubiquinone.</text>
</comment>
<feature type="transmembrane region" description="Helical" evidence="17">
    <location>
        <begin position="497"/>
        <end position="519"/>
    </location>
</feature>
<keyword evidence="10" id="KW-0249">Electron transport</keyword>
<dbReference type="Pfam" id="PF00662">
    <property type="entry name" value="Proton_antipo_N"/>
    <property type="match status" value="1"/>
</dbReference>
<feature type="transmembrane region" description="Helical" evidence="17">
    <location>
        <begin position="458"/>
        <end position="476"/>
    </location>
</feature>
<dbReference type="EMBL" id="KT590405">
    <property type="protein sequence ID" value="AMA20513.1"/>
    <property type="molecule type" value="Genomic_DNA"/>
</dbReference>
<evidence type="ECO:0000256" key="9">
    <source>
        <dbReference type="ARBA" id="ARBA00022967"/>
    </source>
</evidence>
<dbReference type="Pfam" id="PF06455">
    <property type="entry name" value="NADH5_C"/>
    <property type="match status" value="1"/>
</dbReference>
<evidence type="ECO:0000256" key="1">
    <source>
        <dbReference type="ARBA" id="ARBA00003257"/>
    </source>
</evidence>
<keyword evidence="7 17" id="KW-0812">Transmembrane</keyword>
<evidence type="ECO:0000256" key="14">
    <source>
        <dbReference type="ARBA" id="ARBA00023128"/>
    </source>
</evidence>
<feature type="transmembrane region" description="Helical" evidence="17">
    <location>
        <begin position="568"/>
        <end position="585"/>
    </location>
</feature>
<evidence type="ECO:0000256" key="6">
    <source>
        <dbReference type="ARBA" id="ARBA00022660"/>
    </source>
</evidence>
<dbReference type="EC" id="7.1.1.2" evidence="3 17"/>
<dbReference type="GO" id="GO:0042773">
    <property type="term" value="P:ATP synthesis coupled electron transport"/>
    <property type="evidence" value="ECO:0007669"/>
    <property type="project" value="InterPro"/>
</dbReference>
<feature type="domain" description="NADH dehydrogenase subunit 5 C-terminal" evidence="20">
    <location>
        <begin position="395"/>
        <end position="582"/>
    </location>
</feature>
<feature type="domain" description="NADH:quinone oxidoreductase/Mrp antiporter transmembrane" evidence="18">
    <location>
        <begin position="110"/>
        <end position="390"/>
    </location>
</feature>
<feature type="transmembrane region" description="Helical" evidence="17">
    <location>
        <begin position="93"/>
        <end position="110"/>
    </location>
</feature>
<dbReference type="InterPro" id="IPR003945">
    <property type="entry name" value="NU5C-like"/>
</dbReference>
<dbReference type="GO" id="GO:0005743">
    <property type="term" value="C:mitochondrial inner membrane"/>
    <property type="evidence" value="ECO:0007669"/>
    <property type="project" value="UniProtKB-SubCell"/>
</dbReference>
<evidence type="ECO:0000256" key="10">
    <source>
        <dbReference type="ARBA" id="ARBA00022982"/>
    </source>
</evidence>
<dbReference type="PANTHER" id="PTHR42829:SF2">
    <property type="entry name" value="NADH-UBIQUINONE OXIDOREDUCTASE CHAIN 5"/>
    <property type="match status" value="1"/>
</dbReference>
<evidence type="ECO:0000256" key="13">
    <source>
        <dbReference type="ARBA" id="ARBA00023075"/>
    </source>
</evidence>